<gene>
    <name evidence="1" type="ORF">M431DRAFT_413454</name>
</gene>
<dbReference type="Proteomes" id="UP000241690">
    <property type="component" value="Unassembled WGS sequence"/>
</dbReference>
<dbReference type="RefSeq" id="XP_024775612.1">
    <property type="nucleotide sequence ID" value="XM_024914956.1"/>
</dbReference>
<accession>A0A2T4AFR4</accession>
<evidence type="ECO:0000313" key="1">
    <source>
        <dbReference type="EMBL" id="PTB55935.1"/>
    </source>
</evidence>
<dbReference type="AlphaFoldDB" id="A0A2T4AFR4"/>
<protein>
    <submittedName>
        <fullName evidence="1">Uncharacterized protein</fullName>
    </submittedName>
</protein>
<organism evidence="1 2">
    <name type="scientific">Trichoderma harzianum CBS 226.95</name>
    <dbReference type="NCBI Taxonomy" id="983964"/>
    <lineage>
        <taxon>Eukaryota</taxon>
        <taxon>Fungi</taxon>
        <taxon>Dikarya</taxon>
        <taxon>Ascomycota</taxon>
        <taxon>Pezizomycotina</taxon>
        <taxon>Sordariomycetes</taxon>
        <taxon>Hypocreomycetidae</taxon>
        <taxon>Hypocreales</taxon>
        <taxon>Hypocreaceae</taxon>
        <taxon>Trichoderma</taxon>
    </lineage>
</organism>
<name>A0A2T4AFR4_TRIHA</name>
<proteinExistence type="predicted"/>
<dbReference type="EMBL" id="KZ679679">
    <property type="protein sequence ID" value="PTB55935.1"/>
    <property type="molecule type" value="Genomic_DNA"/>
</dbReference>
<keyword evidence="2" id="KW-1185">Reference proteome</keyword>
<sequence length="172" mass="19346">MCEASSPLGINRWPSWFVVSSGRHWYSKWRYRDGGLRASSPSARAERKLVFSILFFLYSKTMRCSIVNHFRPSFTYPMLSLSSYSYLHCSCLSRWCSEWVLHTYRCSSKDNAEHPEMSSCSGPPCTHEVQVRARSSSGAKEICKSVACKGRAMQMGGVGLSKSSIGHLVRVG</sequence>
<reference evidence="1 2" key="1">
    <citation type="submission" date="2016-07" db="EMBL/GenBank/DDBJ databases">
        <title>Multiple horizontal gene transfer events from other fungi enriched the ability of initially mycotrophic Trichoderma (Ascomycota) to feed on dead plant biomass.</title>
        <authorList>
            <consortium name="DOE Joint Genome Institute"/>
            <person name="Aerts A."/>
            <person name="Atanasova L."/>
            <person name="Chenthamara K."/>
            <person name="Zhang J."/>
            <person name="Grujic M."/>
            <person name="Henrissat B."/>
            <person name="Kuo A."/>
            <person name="Salamov A."/>
            <person name="Lipzen A."/>
            <person name="Labutti K."/>
            <person name="Barry K."/>
            <person name="Miao Y."/>
            <person name="Rahimi M.J."/>
            <person name="Shen Q."/>
            <person name="Grigoriev I.V."/>
            <person name="Kubicek C.P."/>
            <person name="Druzhinina I.S."/>
        </authorList>
    </citation>
    <scope>NUCLEOTIDE SEQUENCE [LARGE SCALE GENOMIC DNA]</scope>
    <source>
        <strain evidence="1 2">CBS 226.95</strain>
    </source>
</reference>
<dbReference type="GeneID" id="36623522"/>
<evidence type="ECO:0000313" key="2">
    <source>
        <dbReference type="Proteomes" id="UP000241690"/>
    </source>
</evidence>